<evidence type="ECO:0000313" key="1">
    <source>
        <dbReference type="EMBL" id="ORL58892.1"/>
    </source>
</evidence>
<reference evidence="1 2" key="1">
    <citation type="submission" date="2017-04" db="EMBL/GenBank/DDBJ databases">
        <title>Presence of VIM-2 positive Pseudomonas species in chickens and their surrounding environment.</title>
        <authorList>
            <person name="Zhang R."/>
        </authorList>
    </citation>
    <scope>NUCLEOTIDE SEQUENCE [LARGE SCALE GENOMIC DNA]</scope>
    <source>
        <strain evidence="1 2">DZ-C18</strain>
    </source>
</reference>
<dbReference type="OrthoDB" id="9787787at2"/>
<dbReference type="EMBL" id="NBWC01000049">
    <property type="protein sequence ID" value="ORL58892.1"/>
    <property type="molecule type" value="Genomic_DNA"/>
</dbReference>
<accession>A0A1X0ZN60</accession>
<dbReference type="InterPro" id="IPR039418">
    <property type="entry name" value="LexA-like"/>
</dbReference>
<dbReference type="SUPFAM" id="SSF51306">
    <property type="entry name" value="LexA/Signal peptidase"/>
    <property type="match status" value="1"/>
</dbReference>
<comment type="caution">
    <text evidence="1">The sequence shown here is derived from an EMBL/GenBank/DDBJ whole genome shotgun (WGS) entry which is preliminary data.</text>
</comment>
<dbReference type="InterPro" id="IPR050077">
    <property type="entry name" value="LexA_repressor"/>
</dbReference>
<protein>
    <submittedName>
        <fullName evidence="1">Uncharacterized protein</fullName>
    </submittedName>
</protein>
<dbReference type="Proteomes" id="UP000193675">
    <property type="component" value="Unassembled WGS sequence"/>
</dbReference>
<evidence type="ECO:0000313" key="2">
    <source>
        <dbReference type="Proteomes" id="UP000193675"/>
    </source>
</evidence>
<dbReference type="PANTHER" id="PTHR33516:SF2">
    <property type="entry name" value="LEXA REPRESSOR-RELATED"/>
    <property type="match status" value="1"/>
</dbReference>
<dbReference type="PANTHER" id="PTHR33516">
    <property type="entry name" value="LEXA REPRESSOR"/>
    <property type="match status" value="1"/>
</dbReference>
<proteinExistence type="predicted"/>
<dbReference type="InterPro" id="IPR036286">
    <property type="entry name" value="LexA/Signal_pep-like_sf"/>
</dbReference>
<sequence>MLVTSIRQITESEIPGLLLVLSGTVAGGFPSPAADYYLPPISLDELVELRAPHVFLAEAEGDSMAPAAILTRTKLIVDRARTPYAGLVVVAYVDNQPVVKRLAKRSDDTLFLSSDNPNYPPIEGENIDIFGVVTWSLTRHVP</sequence>
<dbReference type="RefSeq" id="WP_084850860.1">
    <property type="nucleotide sequence ID" value="NZ_CP143525.1"/>
</dbReference>
<dbReference type="AlphaFoldDB" id="A0A1X0ZN60"/>
<gene>
    <name evidence="1" type="ORF">B7H17_25550</name>
</gene>
<organism evidence="1 2">
    <name type="scientific">Pseudomonas putida</name>
    <name type="common">Arthrobacter siderocapsulatus</name>
    <dbReference type="NCBI Taxonomy" id="303"/>
    <lineage>
        <taxon>Bacteria</taxon>
        <taxon>Pseudomonadati</taxon>
        <taxon>Pseudomonadota</taxon>
        <taxon>Gammaproteobacteria</taxon>
        <taxon>Pseudomonadales</taxon>
        <taxon>Pseudomonadaceae</taxon>
        <taxon>Pseudomonas</taxon>
    </lineage>
</organism>
<name>A0A1X0ZN60_PSEPU</name>
<dbReference type="InterPro" id="IPR015927">
    <property type="entry name" value="Peptidase_S24_S26A/B/C"/>
</dbReference>
<dbReference type="Pfam" id="PF00717">
    <property type="entry name" value="Peptidase_S24"/>
    <property type="match status" value="1"/>
</dbReference>
<dbReference type="CDD" id="cd06529">
    <property type="entry name" value="S24_LexA-like"/>
    <property type="match status" value="1"/>
</dbReference>
<dbReference type="Gene3D" id="2.10.109.10">
    <property type="entry name" value="Umud Fragment, subunit A"/>
    <property type="match status" value="1"/>
</dbReference>